<evidence type="ECO:0000313" key="3">
    <source>
        <dbReference type="Proteomes" id="UP000728032"/>
    </source>
</evidence>
<gene>
    <name evidence="2" type="ORF">ONB1V03_LOCUS9442</name>
</gene>
<name>A0A7R9M3N5_9ACAR</name>
<proteinExistence type="predicted"/>
<keyword evidence="3" id="KW-1185">Reference proteome</keyword>
<sequence length="279" mass="31849">MNEFLDQLSDMRSEEFWTRFLRQNAARGTTETTQTTERTTQTTNMSSVCSELKSPKVAFSSSAFFDPTAHPTIEDQVFLSREIAKQLVCDETNAKSKGREMYKQRVEKSYKWVTTATTDDGEDDTGGDANDDHSNTISDGPPNLRLLLDPRHVQDLNSLSFESNETEIMREEKRTRDFCEGIVADLTSPEVNPNKGNVLFAKRQQLSDEWVVEATAGRQTDDGRDDEQQWRPTSVALKTTDDRTMSGTTLERHFWDDSTSIARKFRDFNSRAKPFSRSQ</sequence>
<dbReference type="OrthoDB" id="300641at2759"/>
<evidence type="ECO:0000256" key="1">
    <source>
        <dbReference type="SAM" id="MobiDB-lite"/>
    </source>
</evidence>
<dbReference type="EMBL" id="OC920749">
    <property type="protein sequence ID" value="CAD7652783.1"/>
    <property type="molecule type" value="Genomic_DNA"/>
</dbReference>
<dbReference type="AlphaFoldDB" id="A0A7R9M3N5"/>
<feature type="region of interest" description="Disordered" evidence="1">
    <location>
        <begin position="27"/>
        <end position="46"/>
    </location>
</feature>
<dbReference type="Proteomes" id="UP000728032">
    <property type="component" value="Unassembled WGS sequence"/>
</dbReference>
<protein>
    <submittedName>
        <fullName evidence="2">Uncharacterized protein</fullName>
    </submittedName>
</protein>
<organism evidence="2">
    <name type="scientific">Oppiella nova</name>
    <dbReference type="NCBI Taxonomy" id="334625"/>
    <lineage>
        <taxon>Eukaryota</taxon>
        <taxon>Metazoa</taxon>
        <taxon>Ecdysozoa</taxon>
        <taxon>Arthropoda</taxon>
        <taxon>Chelicerata</taxon>
        <taxon>Arachnida</taxon>
        <taxon>Acari</taxon>
        <taxon>Acariformes</taxon>
        <taxon>Sarcoptiformes</taxon>
        <taxon>Oribatida</taxon>
        <taxon>Brachypylina</taxon>
        <taxon>Oppioidea</taxon>
        <taxon>Oppiidae</taxon>
        <taxon>Oppiella</taxon>
    </lineage>
</organism>
<accession>A0A7R9M3N5</accession>
<feature type="compositionally biased region" description="Low complexity" evidence="1">
    <location>
        <begin position="29"/>
        <end position="43"/>
    </location>
</feature>
<dbReference type="EMBL" id="CAJPVJ010005924">
    <property type="protein sequence ID" value="CAG2169970.1"/>
    <property type="molecule type" value="Genomic_DNA"/>
</dbReference>
<reference evidence="2" key="1">
    <citation type="submission" date="2020-11" db="EMBL/GenBank/DDBJ databases">
        <authorList>
            <person name="Tran Van P."/>
        </authorList>
    </citation>
    <scope>NUCLEOTIDE SEQUENCE</scope>
</reference>
<evidence type="ECO:0000313" key="2">
    <source>
        <dbReference type="EMBL" id="CAD7652783.1"/>
    </source>
</evidence>
<feature type="region of interest" description="Disordered" evidence="1">
    <location>
        <begin position="117"/>
        <end position="143"/>
    </location>
</feature>